<dbReference type="PROSITE" id="PS50043">
    <property type="entry name" value="HTH_LUXR_2"/>
    <property type="match status" value="1"/>
</dbReference>
<dbReference type="InterPro" id="IPR000792">
    <property type="entry name" value="Tscrpt_reg_LuxR_C"/>
</dbReference>
<dbReference type="PROSITE" id="PS00622">
    <property type="entry name" value="HTH_LUXR_1"/>
    <property type="match status" value="1"/>
</dbReference>
<dbReference type="SMART" id="SM00421">
    <property type="entry name" value="HTH_LUXR"/>
    <property type="match status" value="1"/>
</dbReference>
<dbReference type="Pfam" id="PF03472">
    <property type="entry name" value="Autoind_bind"/>
    <property type="match status" value="1"/>
</dbReference>
<dbReference type="KEGG" id="mee:DA075_25815"/>
<dbReference type="SUPFAM" id="SSF75516">
    <property type="entry name" value="Pheromone-binding domain of LuxR-like quorum-sensing transcription factors"/>
    <property type="match status" value="1"/>
</dbReference>
<dbReference type="PRINTS" id="PR00038">
    <property type="entry name" value="HTHLUXR"/>
</dbReference>
<dbReference type="PANTHER" id="PTHR44688:SF16">
    <property type="entry name" value="DNA-BINDING TRANSCRIPTIONAL ACTIVATOR DEVR_DOSR"/>
    <property type="match status" value="1"/>
</dbReference>
<dbReference type="Gene3D" id="1.10.10.10">
    <property type="entry name" value="Winged helix-like DNA-binding domain superfamily/Winged helix DNA-binding domain"/>
    <property type="match status" value="1"/>
</dbReference>
<dbReference type="Proteomes" id="UP000244755">
    <property type="component" value="Chromosome 1"/>
</dbReference>
<dbReference type="GO" id="GO:0006355">
    <property type="term" value="P:regulation of DNA-templated transcription"/>
    <property type="evidence" value="ECO:0007669"/>
    <property type="project" value="InterPro"/>
</dbReference>
<reference evidence="5 6" key="1">
    <citation type="submission" date="2018-04" db="EMBL/GenBank/DDBJ databases">
        <title>Methylobacterium sp. PR1016A genome.</title>
        <authorList>
            <person name="Park W."/>
        </authorList>
    </citation>
    <scope>NUCLEOTIDE SEQUENCE [LARGE SCALE GENOMIC DNA]</scope>
    <source>
        <strain evidence="5 6">PR1016A</strain>
    </source>
</reference>
<dbReference type="PANTHER" id="PTHR44688">
    <property type="entry name" value="DNA-BINDING TRANSCRIPTIONAL ACTIVATOR DEVR_DOSR"/>
    <property type="match status" value="1"/>
</dbReference>
<dbReference type="Pfam" id="PF00196">
    <property type="entry name" value="GerE"/>
    <property type="match status" value="1"/>
</dbReference>
<name>A0A2R4WQS8_9HYPH</name>
<evidence type="ECO:0000313" key="6">
    <source>
        <dbReference type="Proteomes" id="UP000244755"/>
    </source>
</evidence>
<proteinExistence type="predicted"/>
<dbReference type="InterPro" id="IPR036388">
    <property type="entry name" value="WH-like_DNA-bd_sf"/>
</dbReference>
<dbReference type="InterPro" id="IPR016032">
    <property type="entry name" value="Sig_transdc_resp-reg_C-effctor"/>
</dbReference>
<accession>A0A2R4WQS8</accession>
<evidence type="ECO:0000256" key="2">
    <source>
        <dbReference type="ARBA" id="ARBA00023125"/>
    </source>
</evidence>
<evidence type="ECO:0000313" key="5">
    <source>
        <dbReference type="EMBL" id="AWB23889.1"/>
    </source>
</evidence>
<gene>
    <name evidence="5" type="ORF">DA075_25815</name>
</gene>
<dbReference type="SUPFAM" id="SSF46894">
    <property type="entry name" value="C-terminal effector domain of the bipartite response regulators"/>
    <property type="match status" value="1"/>
</dbReference>
<keyword evidence="2" id="KW-0238">DNA-binding</keyword>
<keyword evidence="3" id="KW-0804">Transcription</keyword>
<keyword evidence="6" id="KW-1185">Reference proteome</keyword>
<evidence type="ECO:0000256" key="3">
    <source>
        <dbReference type="ARBA" id="ARBA00023163"/>
    </source>
</evidence>
<protein>
    <recommendedName>
        <fullName evidence="4">HTH luxR-type domain-containing protein</fullName>
    </recommendedName>
</protein>
<keyword evidence="1" id="KW-0805">Transcription regulation</keyword>
<dbReference type="InterPro" id="IPR005143">
    <property type="entry name" value="TF_LuxR_autoind-bd_dom"/>
</dbReference>
<dbReference type="GO" id="GO:0003677">
    <property type="term" value="F:DNA binding"/>
    <property type="evidence" value="ECO:0007669"/>
    <property type="project" value="UniProtKB-KW"/>
</dbReference>
<feature type="domain" description="HTH luxR-type" evidence="4">
    <location>
        <begin position="191"/>
        <end position="256"/>
    </location>
</feature>
<dbReference type="CDD" id="cd06170">
    <property type="entry name" value="LuxR_C_like"/>
    <property type="match status" value="1"/>
</dbReference>
<dbReference type="Gene3D" id="3.30.450.80">
    <property type="entry name" value="Transcription factor LuxR-like, autoinducer-binding domain"/>
    <property type="match status" value="1"/>
</dbReference>
<evidence type="ECO:0000256" key="1">
    <source>
        <dbReference type="ARBA" id="ARBA00023015"/>
    </source>
</evidence>
<dbReference type="EMBL" id="CP028843">
    <property type="protein sequence ID" value="AWB23889.1"/>
    <property type="molecule type" value="Genomic_DNA"/>
</dbReference>
<organism evidence="5 6">
    <name type="scientific">Methylobacterium currus</name>
    <dbReference type="NCBI Taxonomy" id="2051553"/>
    <lineage>
        <taxon>Bacteria</taxon>
        <taxon>Pseudomonadati</taxon>
        <taxon>Pseudomonadota</taxon>
        <taxon>Alphaproteobacteria</taxon>
        <taxon>Hyphomicrobiales</taxon>
        <taxon>Methylobacteriaceae</taxon>
        <taxon>Methylobacterium</taxon>
    </lineage>
</organism>
<dbReference type="InterPro" id="IPR036693">
    <property type="entry name" value="TF_LuxR_autoind-bd_dom_sf"/>
</dbReference>
<dbReference type="OrthoDB" id="3170288at2"/>
<evidence type="ECO:0000259" key="4">
    <source>
        <dbReference type="PROSITE" id="PS50043"/>
    </source>
</evidence>
<dbReference type="AlphaFoldDB" id="A0A2R4WQS8"/>
<sequence>MGSLRREGDGDQGCVMSSAGEAFIQQAFNLIDGFDDMSDPLDVQQRVLDLVKDCGFTFFTITRLPQPSERLAPNVLLSSWPKGWLSHYDRVGHYRYDPVVRHCYRTIEPFAWTEVHYEPEILPRARRVMDEAADHGMAVGFCVPIHDAMGFQAVVSLAGQQVEMPPRVRRGVHMLGLYAWGAAERTTARRRKPTGRLLSTRERDVLSWAALGHTSDEIAAILGISCQTVNTHLKNARLKIGTRNTTHTVVEALRRREITL</sequence>